<gene>
    <name evidence="1" type="ORF">ZEAMMB73_Zm00001d004088</name>
</gene>
<dbReference type="PaxDb" id="4577-GRMZM5G873675_P01"/>
<organism evidence="1">
    <name type="scientific">Zea mays</name>
    <name type="common">Maize</name>
    <dbReference type="NCBI Taxonomy" id="4577"/>
    <lineage>
        <taxon>Eukaryota</taxon>
        <taxon>Viridiplantae</taxon>
        <taxon>Streptophyta</taxon>
        <taxon>Embryophyta</taxon>
        <taxon>Tracheophyta</taxon>
        <taxon>Spermatophyta</taxon>
        <taxon>Magnoliopsida</taxon>
        <taxon>Liliopsida</taxon>
        <taxon>Poales</taxon>
        <taxon>Poaceae</taxon>
        <taxon>PACMAD clade</taxon>
        <taxon>Panicoideae</taxon>
        <taxon>Andropogonodae</taxon>
        <taxon>Andropogoneae</taxon>
        <taxon>Tripsacinae</taxon>
        <taxon>Zea</taxon>
    </lineage>
</organism>
<reference evidence="1" key="1">
    <citation type="submission" date="2015-12" db="EMBL/GenBank/DDBJ databases">
        <title>Update maize B73 reference genome by single molecule sequencing technologies.</title>
        <authorList>
            <consortium name="Maize Genome Sequencing Project"/>
            <person name="Ware D."/>
        </authorList>
    </citation>
    <scope>NUCLEOTIDE SEQUENCE [LARGE SCALE GENOMIC DNA]</scope>
    <source>
        <tissue evidence="1">Seedling</tissue>
    </source>
</reference>
<accession>A0A1D6EDD3</accession>
<dbReference type="IntAct" id="A0A1D6EDD3">
    <property type="interactions" value="7"/>
</dbReference>
<proteinExistence type="predicted"/>
<dbReference type="AlphaFoldDB" id="A0A1D6EDD3"/>
<dbReference type="EMBL" id="CM007648">
    <property type="protein sequence ID" value="ONM18300.1"/>
    <property type="molecule type" value="Genomic_DNA"/>
</dbReference>
<dbReference type="InParanoid" id="A0A1D6EDD3"/>
<protein>
    <submittedName>
        <fullName evidence="1">Uncharacterized protein</fullName>
    </submittedName>
</protein>
<name>A0A1D6EDD3_MAIZE</name>
<sequence length="113" mass="13223">MRSLFECSKSENQEDSCTFELPLTWRTFSVSSICRNVLRRLGAFMLVNLPKKKGVLRLQMLVVCLRLSVIVNLFLLFSINLCLWSCSRNSSQLNMLTCYCGWSRLRIQSRRYT</sequence>
<evidence type="ECO:0000313" key="1">
    <source>
        <dbReference type="EMBL" id="ONM18300.1"/>
    </source>
</evidence>